<evidence type="ECO:0000313" key="2">
    <source>
        <dbReference type="EMBL" id="TDR34824.1"/>
    </source>
</evidence>
<name>A0A4R6YF74_9HYPH</name>
<dbReference type="Gene3D" id="3.30.450.40">
    <property type="match status" value="1"/>
</dbReference>
<dbReference type="EMBL" id="SNZF01000012">
    <property type="protein sequence ID" value="TDR34824.1"/>
    <property type="molecule type" value="Genomic_DNA"/>
</dbReference>
<proteinExistence type="predicted"/>
<dbReference type="SUPFAM" id="SSF55781">
    <property type="entry name" value="GAF domain-like"/>
    <property type="match status" value="1"/>
</dbReference>
<dbReference type="OrthoDB" id="9807558at2"/>
<accession>A0A4R6YF74</accession>
<comment type="caution">
    <text evidence="2">The sequence shown here is derived from an EMBL/GenBank/DDBJ whole genome shotgun (WGS) entry which is preliminary data.</text>
</comment>
<dbReference type="Pfam" id="PF01614">
    <property type="entry name" value="IclR_C"/>
    <property type="match status" value="1"/>
</dbReference>
<protein>
    <submittedName>
        <fullName evidence="2">Transcriptional regulator</fullName>
    </submittedName>
</protein>
<dbReference type="PROSITE" id="PS51078">
    <property type="entry name" value="ICLR_ED"/>
    <property type="match status" value="1"/>
</dbReference>
<gene>
    <name evidence="2" type="ORF">DES43_11236</name>
</gene>
<organism evidence="2 3">
    <name type="scientific">Aquamicrobium defluvii</name>
    <dbReference type="NCBI Taxonomy" id="69279"/>
    <lineage>
        <taxon>Bacteria</taxon>
        <taxon>Pseudomonadati</taxon>
        <taxon>Pseudomonadota</taxon>
        <taxon>Alphaproteobacteria</taxon>
        <taxon>Hyphomicrobiales</taxon>
        <taxon>Phyllobacteriaceae</taxon>
        <taxon>Aquamicrobium</taxon>
    </lineage>
</organism>
<dbReference type="PANTHER" id="PTHR30136">
    <property type="entry name" value="HELIX-TURN-HELIX TRANSCRIPTIONAL REGULATOR, ICLR FAMILY"/>
    <property type="match status" value="1"/>
</dbReference>
<dbReference type="GO" id="GO:0045892">
    <property type="term" value="P:negative regulation of DNA-templated transcription"/>
    <property type="evidence" value="ECO:0007669"/>
    <property type="project" value="TreeGrafter"/>
</dbReference>
<dbReference type="Proteomes" id="UP000294958">
    <property type="component" value="Unassembled WGS sequence"/>
</dbReference>
<feature type="domain" description="IclR-ED" evidence="1">
    <location>
        <begin position="1"/>
        <end position="172"/>
    </location>
</feature>
<dbReference type="PANTHER" id="PTHR30136:SF35">
    <property type="entry name" value="HTH-TYPE TRANSCRIPTIONAL REGULATOR RV1719"/>
    <property type="match status" value="1"/>
</dbReference>
<dbReference type="AlphaFoldDB" id="A0A4R6YF74"/>
<evidence type="ECO:0000313" key="3">
    <source>
        <dbReference type="Proteomes" id="UP000294958"/>
    </source>
</evidence>
<dbReference type="InterPro" id="IPR050707">
    <property type="entry name" value="HTH_MetabolicPath_Reg"/>
</dbReference>
<dbReference type="InterPro" id="IPR029016">
    <property type="entry name" value="GAF-like_dom_sf"/>
</dbReference>
<dbReference type="GO" id="GO:0003700">
    <property type="term" value="F:DNA-binding transcription factor activity"/>
    <property type="evidence" value="ECO:0007669"/>
    <property type="project" value="TreeGrafter"/>
</dbReference>
<dbReference type="InterPro" id="IPR014757">
    <property type="entry name" value="Tscrpt_reg_IclR_C"/>
</dbReference>
<reference evidence="2 3" key="1">
    <citation type="submission" date="2019-03" db="EMBL/GenBank/DDBJ databases">
        <title>Genomic Encyclopedia of Type Strains, Phase IV (KMG-IV): sequencing the most valuable type-strain genomes for metagenomic binning, comparative biology and taxonomic classification.</title>
        <authorList>
            <person name="Goeker M."/>
        </authorList>
    </citation>
    <scope>NUCLEOTIDE SEQUENCE [LARGE SCALE GENOMIC DNA]</scope>
    <source>
        <strain evidence="2 3">DSM 11603</strain>
    </source>
</reference>
<evidence type="ECO:0000259" key="1">
    <source>
        <dbReference type="PROSITE" id="PS51078"/>
    </source>
</evidence>
<keyword evidence="3" id="KW-1185">Reference proteome</keyword>
<sequence length="181" mass="20342">MRLQRAYVTLKMRLIDRSIDRSLAYDLTPRLPIIALKSIQGKHSFRYSWNAGYRMPAHSITGGICLLSRMTDDEVRALYKDQFNAFYPRAPQSLDELLEVLQQVRGQGWIELDMSSVSDVRAIGVSIASADGKEAYGYSLSFPAGSLSSAGAMEVRDHLVRSAQELGSQFGDRFWTRMEVA</sequence>
<dbReference type="GO" id="GO:0003677">
    <property type="term" value="F:DNA binding"/>
    <property type="evidence" value="ECO:0007669"/>
    <property type="project" value="TreeGrafter"/>
</dbReference>